<keyword evidence="2" id="KW-1185">Reference proteome</keyword>
<name>F9Y9P7_KETVW</name>
<gene>
    <name evidence="1" type="ordered locus">KVU_1546</name>
</gene>
<organism evidence="1 2">
    <name type="scientific">Ketogulonicigenium vulgare (strain WSH-001)</name>
    <dbReference type="NCBI Taxonomy" id="759362"/>
    <lineage>
        <taxon>Bacteria</taxon>
        <taxon>Pseudomonadati</taxon>
        <taxon>Pseudomonadota</taxon>
        <taxon>Alphaproteobacteria</taxon>
        <taxon>Rhodobacterales</taxon>
        <taxon>Roseobacteraceae</taxon>
        <taxon>Ketogulonicigenium</taxon>
    </lineage>
</organism>
<dbReference type="OrthoDB" id="9782620at2"/>
<dbReference type="KEGG" id="kvl:KVU_1546"/>
<dbReference type="AlphaFoldDB" id="F9Y9P7"/>
<accession>F9Y9P7</accession>
<reference evidence="1 2" key="1">
    <citation type="journal article" date="2011" name="J. Bacteriol.">
        <title>Complete genome sequence of the industrial strain Ketogulonicigenium vulgare WSH-001.</title>
        <authorList>
            <person name="Liu L."/>
            <person name="Li Y."/>
            <person name="Zhang J."/>
            <person name="Zhou Z."/>
            <person name="Liu J."/>
            <person name="Li X."/>
            <person name="Zhou J."/>
            <person name="Du G."/>
            <person name="Wang L."/>
            <person name="Chen J."/>
        </authorList>
    </citation>
    <scope>NUCLEOTIDE SEQUENCE [LARGE SCALE GENOMIC DNA]</scope>
    <source>
        <strain evidence="1 2">WSH-001</strain>
    </source>
</reference>
<evidence type="ECO:0000313" key="2">
    <source>
        <dbReference type="Proteomes" id="UP000000692"/>
    </source>
</evidence>
<dbReference type="eggNOG" id="COG2135">
    <property type="taxonomic scope" value="Bacteria"/>
</dbReference>
<evidence type="ECO:0000313" key="1">
    <source>
        <dbReference type="EMBL" id="AEM41385.1"/>
    </source>
</evidence>
<dbReference type="SUPFAM" id="SSF143081">
    <property type="entry name" value="BB1717-like"/>
    <property type="match status" value="1"/>
</dbReference>
<dbReference type="EMBL" id="CP002018">
    <property type="protein sequence ID" value="AEM41385.1"/>
    <property type="molecule type" value="Genomic_DNA"/>
</dbReference>
<dbReference type="HOGENOM" id="CLU_2844008_0_0_5"/>
<dbReference type="RefSeq" id="WP_013382979.1">
    <property type="nucleotide sequence ID" value="NC_017384.1"/>
</dbReference>
<protein>
    <submittedName>
        <fullName evidence="1">Uncharacterized protein</fullName>
    </submittedName>
</protein>
<dbReference type="Gene3D" id="3.90.1680.10">
    <property type="entry name" value="SOS response associated peptidase-like"/>
    <property type="match status" value="1"/>
</dbReference>
<dbReference type="InterPro" id="IPR036590">
    <property type="entry name" value="SRAP-like"/>
</dbReference>
<proteinExistence type="predicted"/>
<dbReference type="Proteomes" id="UP000000692">
    <property type="component" value="Chromosome"/>
</dbReference>
<sequence>MRKKADGETTDNLFAALTCDPNATIVRIHPKAMPVILTQRAALRTWLRAGLNEARALQNPIKDEF</sequence>